<reference evidence="2" key="2">
    <citation type="submission" date="2016-06" db="EMBL/GenBank/DDBJ databases">
        <title>The genome of a short-lived fish provides insights into sex chromosome evolution and the genetic control of aging.</title>
        <authorList>
            <person name="Reichwald K."/>
            <person name="Felder M."/>
            <person name="Petzold A."/>
            <person name="Koch P."/>
            <person name="Groth M."/>
            <person name="Platzer M."/>
        </authorList>
    </citation>
    <scope>NUCLEOTIDE SEQUENCE</scope>
    <source>
        <tissue evidence="2">Brain</tissue>
    </source>
</reference>
<proteinExistence type="predicted"/>
<protein>
    <submittedName>
        <fullName evidence="2">Uncharacterized protein</fullName>
    </submittedName>
</protein>
<accession>A0A1A8MSG0</accession>
<feature type="compositionally biased region" description="Polar residues" evidence="1">
    <location>
        <begin position="93"/>
        <end position="109"/>
    </location>
</feature>
<sequence length="194" mass="21638">HVCCCSSFCLWIFKRDVLQRGSGVFCGSQRRPHARYSVHGSRPPADSVSSSHLHHVDLAGGADSWRLSEHCQLLQFHSLDFLRHHSVWTDLSENQEARSPQTVQRSHNPPHSGPHCGHIPGAGTDHRQASDRVSLCDFIHPKWSCSLRSLHPLQALPRTVEQTDCFPAALLGGRPGREEPVMWGTYNIVISTST</sequence>
<organism evidence="2">
    <name type="scientific">Nothobranchius pienaari</name>
    <dbReference type="NCBI Taxonomy" id="704102"/>
    <lineage>
        <taxon>Eukaryota</taxon>
        <taxon>Metazoa</taxon>
        <taxon>Chordata</taxon>
        <taxon>Craniata</taxon>
        <taxon>Vertebrata</taxon>
        <taxon>Euteleostomi</taxon>
        <taxon>Actinopterygii</taxon>
        <taxon>Neopterygii</taxon>
        <taxon>Teleostei</taxon>
        <taxon>Neoteleostei</taxon>
        <taxon>Acanthomorphata</taxon>
        <taxon>Ovalentaria</taxon>
        <taxon>Atherinomorphae</taxon>
        <taxon>Cyprinodontiformes</taxon>
        <taxon>Nothobranchiidae</taxon>
        <taxon>Nothobranchius</taxon>
    </lineage>
</organism>
<dbReference type="EMBL" id="HAEF01018250">
    <property type="protein sequence ID" value="SBR59409.1"/>
    <property type="molecule type" value="Transcribed_RNA"/>
</dbReference>
<name>A0A1A8MSG0_9TELE</name>
<gene>
    <name evidence="2" type="primary">CABZ01074334.1</name>
</gene>
<evidence type="ECO:0000256" key="1">
    <source>
        <dbReference type="SAM" id="MobiDB-lite"/>
    </source>
</evidence>
<evidence type="ECO:0000313" key="2">
    <source>
        <dbReference type="EMBL" id="SBR59409.1"/>
    </source>
</evidence>
<feature type="region of interest" description="Disordered" evidence="1">
    <location>
        <begin position="93"/>
        <end position="127"/>
    </location>
</feature>
<dbReference type="AlphaFoldDB" id="A0A1A8MSG0"/>
<feature type="non-terminal residue" evidence="2">
    <location>
        <position position="1"/>
    </location>
</feature>
<reference evidence="2" key="1">
    <citation type="submission" date="2016-05" db="EMBL/GenBank/DDBJ databases">
        <authorList>
            <person name="Lavstsen T."/>
            <person name="Jespersen J.S."/>
        </authorList>
    </citation>
    <scope>NUCLEOTIDE SEQUENCE</scope>
    <source>
        <tissue evidence="2">Brain</tissue>
    </source>
</reference>